<dbReference type="Proteomes" id="UP001381693">
    <property type="component" value="Unassembled WGS sequence"/>
</dbReference>
<protein>
    <submittedName>
        <fullName evidence="1">Uncharacterized protein</fullName>
    </submittedName>
</protein>
<evidence type="ECO:0000313" key="2">
    <source>
        <dbReference type="Proteomes" id="UP001381693"/>
    </source>
</evidence>
<comment type="caution">
    <text evidence="1">The sequence shown here is derived from an EMBL/GenBank/DDBJ whole genome shotgun (WGS) entry which is preliminary data.</text>
</comment>
<dbReference type="EMBL" id="JAXCGZ010017596">
    <property type="protein sequence ID" value="KAK7067911.1"/>
    <property type="molecule type" value="Genomic_DNA"/>
</dbReference>
<proteinExistence type="predicted"/>
<name>A0AAN8ZTF3_HALRR</name>
<evidence type="ECO:0000313" key="1">
    <source>
        <dbReference type="EMBL" id="KAK7067911.1"/>
    </source>
</evidence>
<gene>
    <name evidence="1" type="ORF">SK128_027671</name>
</gene>
<accession>A0AAN8ZTF3</accession>
<keyword evidence="2" id="KW-1185">Reference proteome</keyword>
<organism evidence="1 2">
    <name type="scientific">Halocaridina rubra</name>
    <name type="common">Hawaiian red shrimp</name>
    <dbReference type="NCBI Taxonomy" id="373956"/>
    <lineage>
        <taxon>Eukaryota</taxon>
        <taxon>Metazoa</taxon>
        <taxon>Ecdysozoa</taxon>
        <taxon>Arthropoda</taxon>
        <taxon>Crustacea</taxon>
        <taxon>Multicrustacea</taxon>
        <taxon>Malacostraca</taxon>
        <taxon>Eumalacostraca</taxon>
        <taxon>Eucarida</taxon>
        <taxon>Decapoda</taxon>
        <taxon>Pleocyemata</taxon>
        <taxon>Caridea</taxon>
        <taxon>Atyoidea</taxon>
        <taxon>Atyidae</taxon>
        <taxon>Halocaridina</taxon>
    </lineage>
</organism>
<dbReference type="AlphaFoldDB" id="A0AAN8ZTF3"/>
<reference evidence="1 2" key="1">
    <citation type="submission" date="2023-11" db="EMBL/GenBank/DDBJ databases">
        <title>Halocaridina rubra genome assembly.</title>
        <authorList>
            <person name="Smith C."/>
        </authorList>
    </citation>
    <scope>NUCLEOTIDE SEQUENCE [LARGE SCALE GENOMIC DNA]</scope>
    <source>
        <strain evidence="1">EP-1</strain>
        <tissue evidence="1">Whole</tissue>
    </source>
</reference>
<sequence>MAQPRPTDFKRFGAFLTLSCLFLVLIMNPCIKRSYIPDHSASSRNLNNTSLYQLSRKSPKTLMMGRSHTEDSYPNFKNTEHRKALLRDLVAKASSIVKVPEQKKNSSPVKVAFSHRKIYLTSSEKNVTLVFDSTSFQRKHNDTATKSTLPKFRIDNKNLRGCNITFNLGVCSCNRTIKARMWRSCPKESSTPQDILEDVTNAFGKSTCGDWATLRGPMQRVVSYTVHGHYPNDYYHGLEELIPRVATAYPGWNMRVYHHLDPKNETIKNWVCSLACNYSHLDFCDTEALPILGNISYAAGRVWRFSVMGDPLVTRYIVRDSDSPILQREIDAVNEWQAAGTCFHMMRDNIFHRSPIMAGMWGGCNDWKPQEVIRIRDYMLNNVTDGMQDQAVLKVRSMVMWN</sequence>